<protein>
    <submittedName>
        <fullName evidence="1">Uncharacterized protein</fullName>
    </submittedName>
</protein>
<evidence type="ECO:0000313" key="1">
    <source>
        <dbReference type="EMBL" id="JAH60174.1"/>
    </source>
</evidence>
<sequence>MGKGWHPSTVGTYLPPPPISKVKCSIEIGC</sequence>
<proteinExistence type="predicted"/>
<dbReference type="AlphaFoldDB" id="A0A0E9U2N3"/>
<accession>A0A0E9U2N3</accession>
<dbReference type="EMBL" id="GBXM01048403">
    <property type="protein sequence ID" value="JAH60174.1"/>
    <property type="molecule type" value="Transcribed_RNA"/>
</dbReference>
<reference evidence="1" key="2">
    <citation type="journal article" date="2015" name="Fish Shellfish Immunol.">
        <title>Early steps in the European eel (Anguilla anguilla)-Vibrio vulnificus interaction in the gills: Role of the RtxA13 toxin.</title>
        <authorList>
            <person name="Callol A."/>
            <person name="Pajuelo D."/>
            <person name="Ebbesson L."/>
            <person name="Teles M."/>
            <person name="MacKenzie S."/>
            <person name="Amaro C."/>
        </authorList>
    </citation>
    <scope>NUCLEOTIDE SEQUENCE</scope>
</reference>
<organism evidence="1">
    <name type="scientific">Anguilla anguilla</name>
    <name type="common">European freshwater eel</name>
    <name type="synonym">Muraena anguilla</name>
    <dbReference type="NCBI Taxonomy" id="7936"/>
    <lineage>
        <taxon>Eukaryota</taxon>
        <taxon>Metazoa</taxon>
        <taxon>Chordata</taxon>
        <taxon>Craniata</taxon>
        <taxon>Vertebrata</taxon>
        <taxon>Euteleostomi</taxon>
        <taxon>Actinopterygii</taxon>
        <taxon>Neopterygii</taxon>
        <taxon>Teleostei</taxon>
        <taxon>Anguilliformes</taxon>
        <taxon>Anguillidae</taxon>
        <taxon>Anguilla</taxon>
    </lineage>
</organism>
<reference evidence="1" key="1">
    <citation type="submission" date="2014-11" db="EMBL/GenBank/DDBJ databases">
        <authorList>
            <person name="Amaro Gonzalez C."/>
        </authorList>
    </citation>
    <scope>NUCLEOTIDE SEQUENCE</scope>
</reference>
<name>A0A0E9U2N3_ANGAN</name>